<feature type="region of interest" description="Disordered" evidence="1">
    <location>
        <begin position="207"/>
        <end position="246"/>
    </location>
</feature>
<evidence type="ECO:0000313" key="3">
    <source>
        <dbReference type="EMBL" id="KFG28343.1"/>
    </source>
</evidence>
<dbReference type="VEuPathDB" id="ToxoDB:TGP89_220530"/>
<feature type="compositionally biased region" description="Low complexity" evidence="1">
    <location>
        <begin position="491"/>
        <end position="501"/>
    </location>
</feature>
<feature type="region of interest" description="Disordered" evidence="1">
    <location>
        <begin position="270"/>
        <end position="298"/>
    </location>
</feature>
<keyword evidence="2" id="KW-1133">Transmembrane helix</keyword>
<organism evidence="3 4">
    <name type="scientific">Toxoplasma gondii p89</name>
    <dbReference type="NCBI Taxonomy" id="943119"/>
    <lineage>
        <taxon>Eukaryota</taxon>
        <taxon>Sar</taxon>
        <taxon>Alveolata</taxon>
        <taxon>Apicomplexa</taxon>
        <taxon>Conoidasida</taxon>
        <taxon>Coccidia</taxon>
        <taxon>Eucoccidiorida</taxon>
        <taxon>Eimeriorina</taxon>
        <taxon>Sarcocystidae</taxon>
        <taxon>Toxoplasma</taxon>
    </lineage>
</organism>
<feature type="region of interest" description="Disordered" evidence="1">
    <location>
        <begin position="491"/>
        <end position="539"/>
    </location>
</feature>
<comment type="caution">
    <text evidence="3">The sequence shown here is derived from an EMBL/GenBank/DDBJ whole genome shotgun (WGS) entry which is preliminary data.</text>
</comment>
<evidence type="ECO:0000256" key="2">
    <source>
        <dbReference type="SAM" id="Phobius"/>
    </source>
</evidence>
<dbReference type="AlphaFoldDB" id="A0A086J875"/>
<feature type="compositionally biased region" description="Low complexity" evidence="1">
    <location>
        <begin position="610"/>
        <end position="621"/>
    </location>
</feature>
<feature type="compositionally biased region" description="Basic and acidic residues" evidence="1">
    <location>
        <begin position="507"/>
        <end position="518"/>
    </location>
</feature>
<gene>
    <name evidence="3" type="ORF">TGP89_220530</name>
</gene>
<proteinExistence type="predicted"/>
<sequence>MRRPQMKQMRRYHRLTLGRPLPRETPSASVGLGLVVLERRLASLPSHSLRFHLRLFLPSLVCVLVLLSLPSLLPLPSAKPPWRGPSRLFIFSVGVCGGGERVSFRRFKGQHKSRRQRQSGCHCAWYRWQRAHFCCASSDAYALESRLAVDSAASDVSCSPTTHAHFRDIRKRTFMCFSAGSSARESVKELPSVETLLTGAGEASRRTSGMCVKKEGGDGKRGNEKNQVNDKGVKRTGRDVESRRAPSIPHLEKLVYMAMVYSSCLPPCDSSQGGDGERVKRNAGAKSKQGQGESQDRLKALHDSHPLQCVWYLESSPATNITLPSESGGLKSPSSPSKRASPDRVMEVSASLCKEEQKRREGPREGQWCCSWSFPRGRPTGTKFSVKLFGYEEAKRLALYTALYAYSPEERCDVLQERFRLAFCAELIDEVLATASSASLSASHLPNPERFSAILELQPQPLSLSSSLSPSLCVRLDACAFPSPVLSGSPLCSSPGLSSRGRNGSKAAREKLSIDRGIRLSSQSSASSNAMPSQFPQRWQATEVRTSLLCRSSFRASRRREGGNHGEAEAEAKRAGQTREKTGRRDKGNHPHDLSVNNRKEPNKLEKSHSSGSPRRSLFSSIQVQQDERSGGRLLHGFRGDMEEGKRASRANKHVEAKKGEVTGRRKGVSGGALFGCFPARRGRERGEDEGEREKAGQVNAQH</sequence>
<keyword evidence="2" id="KW-0472">Membrane</keyword>
<name>A0A086J875_TOXGO</name>
<feature type="transmembrane region" description="Helical" evidence="2">
    <location>
        <begin position="55"/>
        <end position="73"/>
    </location>
</feature>
<keyword evidence="2" id="KW-0812">Transmembrane</keyword>
<feature type="compositionally biased region" description="Low complexity" evidence="1">
    <location>
        <begin position="323"/>
        <end position="338"/>
    </location>
</feature>
<feature type="region of interest" description="Disordered" evidence="1">
    <location>
        <begin position="555"/>
        <end position="703"/>
    </location>
</feature>
<protein>
    <submittedName>
        <fullName evidence="3">AP2 domain transcription factor AP2V-1</fullName>
    </submittedName>
</protein>
<accession>A0A086J875</accession>
<feature type="compositionally biased region" description="Basic and acidic residues" evidence="1">
    <location>
        <begin position="559"/>
        <end position="609"/>
    </location>
</feature>
<dbReference type="Proteomes" id="UP000028828">
    <property type="component" value="Unassembled WGS sequence"/>
</dbReference>
<feature type="compositionally biased region" description="Basic and acidic residues" evidence="1">
    <location>
        <begin position="212"/>
        <end position="244"/>
    </location>
</feature>
<reference evidence="3 4" key="1">
    <citation type="submission" date="2014-03" db="EMBL/GenBank/DDBJ databases">
        <authorList>
            <person name="Sibley D."/>
            <person name="Venepally P."/>
            <person name="Karamycheva S."/>
            <person name="Hadjithomas M."/>
            <person name="Khan A."/>
            <person name="Brunk B."/>
            <person name="Roos D."/>
            <person name="Caler E."/>
            <person name="Lorenzi H."/>
        </authorList>
    </citation>
    <scope>NUCLEOTIDE SEQUENCE [LARGE SCALE GENOMIC DNA]</scope>
    <source>
        <strain evidence="4">p89</strain>
    </source>
</reference>
<evidence type="ECO:0000313" key="4">
    <source>
        <dbReference type="Proteomes" id="UP000028828"/>
    </source>
</evidence>
<feature type="compositionally biased region" description="Basic and acidic residues" evidence="1">
    <location>
        <begin position="638"/>
        <end position="664"/>
    </location>
</feature>
<evidence type="ECO:0000256" key="1">
    <source>
        <dbReference type="SAM" id="MobiDB-lite"/>
    </source>
</evidence>
<feature type="region of interest" description="Disordered" evidence="1">
    <location>
        <begin position="323"/>
        <end position="344"/>
    </location>
</feature>
<dbReference type="EMBL" id="AEYI02002415">
    <property type="protein sequence ID" value="KFG28343.1"/>
    <property type="molecule type" value="Genomic_DNA"/>
</dbReference>
<feature type="compositionally biased region" description="Low complexity" evidence="1">
    <location>
        <begin position="521"/>
        <end position="534"/>
    </location>
</feature>